<reference evidence="1 2" key="1">
    <citation type="journal article" date="2018" name="Sci. Rep.">
        <title>Genomic signatures of local adaptation to the degree of environmental predictability in rotifers.</title>
        <authorList>
            <person name="Franch-Gras L."/>
            <person name="Hahn C."/>
            <person name="Garcia-Roger E.M."/>
            <person name="Carmona M.J."/>
            <person name="Serra M."/>
            <person name="Gomez A."/>
        </authorList>
    </citation>
    <scope>NUCLEOTIDE SEQUENCE [LARGE SCALE GENOMIC DNA]</scope>
    <source>
        <strain evidence="1">HYR1</strain>
    </source>
</reference>
<keyword evidence="2" id="KW-1185">Reference proteome</keyword>
<evidence type="ECO:0000313" key="1">
    <source>
        <dbReference type="EMBL" id="RNA18115.1"/>
    </source>
</evidence>
<gene>
    <name evidence="1" type="ORF">BpHYR1_016191</name>
</gene>
<dbReference type="AlphaFoldDB" id="A0A3M7R4F2"/>
<dbReference type="Proteomes" id="UP000276133">
    <property type="component" value="Unassembled WGS sequence"/>
</dbReference>
<sequence>MRRSLIILKLYKSKFINCVVREGLRDVQESLFKEETELHFKSSGLKNNSWSTNKSLFNVKSIELSKS</sequence>
<organism evidence="1 2">
    <name type="scientific">Brachionus plicatilis</name>
    <name type="common">Marine rotifer</name>
    <name type="synonym">Brachionus muelleri</name>
    <dbReference type="NCBI Taxonomy" id="10195"/>
    <lineage>
        <taxon>Eukaryota</taxon>
        <taxon>Metazoa</taxon>
        <taxon>Spiralia</taxon>
        <taxon>Gnathifera</taxon>
        <taxon>Rotifera</taxon>
        <taxon>Eurotatoria</taxon>
        <taxon>Monogononta</taxon>
        <taxon>Pseudotrocha</taxon>
        <taxon>Ploima</taxon>
        <taxon>Brachionidae</taxon>
        <taxon>Brachionus</taxon>
    </lineage>
</organism>
<accession>A0A3M7R4F2</accession>
<evidence type="ECO:0000313" key="2">
    <source>
        <dbReference type="Proteomes" id="UP000276133"/>
    </source>
</evidence>
<name>A0A3M7R4F2_BRAPC</name>
<protein>
    <submittedName>
        <fullName evidence="1">Uncharacterized protein</fullName>
    </submittedName>
</protein>
<proteinExistence type="predicted"/>
<dbReference type="EMBL" id="REGN01004305">
    <property type="protein sequence ID" value="RNA18115.1"/>
    <property type="molecule type" value="Genomic_DNA"/>
</dbReference>
<comment type="caution">
    <text evidence="1">The sequence shown here is derived from an EMBL/GenBank/DDBJ whole genome shotgun (WGS) entry which is preliminary data.</text>
</comment>